<feature type="transmembrane region" description="Helical" evidence="6">
    <location>
        <begin position="194"/>
        <end position="215"/>
    </location>
</feature>
<protein>
    <recommendedName>
        <fullName evidence="3">Probable multidrug resistance protein NorM</fullName>
    </recommendedName>
    <alternativeName>
        <fullName evidence="5">Multidrug-efflux transporter</fullName>
    </alternativeName>
</protein>
<keyword evidence="6" id="KW-0472">Membrane</keyword>
<evidence type="ECO:0000256" key="6">
    <source>
        <dbReference type="SAM" id="Phobius"/>
    </source>
</evidence>
<dbReference type="PANTHER" id="PTHR43298:SF2">
    <property type="entry name" value="FMN_FAD EXPORTER YEEO-RELATED"/>
    <property type="match status" value="1"/>
</dbReference>
<dbReference type="Pfam" id="PF01554">
    <property type="entry name" value="MatE"/>
    <property type="match status" value="2"/>
</dbReference>
<keyword evidence="6" id="KW-1133">Transmembrane helix</keyword>
<dbReference type="EMBL" id="JAATEM010000047">
    <property type="protein sequence ID" value="NJP53790.1"/>
    <property type="molecule type" value="Genomic_DNA"/>
</dbReference>
<feature type="transmembrane region" description="Helical" evidence="6">
    <location>
        <begin position="354"/>
        <end position="380"/>
    </location>
</feature>
<feature type="transmembrane region" description="Helical" evidence="6">
    <location>
        <begin position="160"/>
        <end position="179"/>
    </location>
</feature>
<dbReference type="InterPro" id="IPR050222">
    <property type="entry name" value="MATE_MdtK"/>
</dbReference>
<dbReference type="PANTHER" id="PTHR43298">
    <property type="entry name" value="MULTIDRUG RESISTANCE PROTEIN NORM-RELATED"/>
    <property type="match status" value="1"/>
</dbReference>
<comment type="caution">
    <text evidence="7">The sequence shown here is derived from an EMBL/GenBank/DDBJ whole genome shotgun (WGS) entry which is preliminary data.</text>
</comment>
<dbReference type="RefSeq" id="WP_167998614.1">
    <property type="nucleotide sequence ID" value="NZ_JAATEM010000047.1"/>
</dbReference>
<feature type="transmembrane region" description="Helical" evidence="6">
    <location>
        <begin position="131"/>
        <end position="148"/>
    </location>
</feature>
<comment type="similarity">
    <text evidence="2">Belongs to the multi antimicrobial extrusion (MATE) (TC 2.A.66.1) family.</text>
</comment>
<feature type="transmembrane region" description="Helical" evidence="6">
    <location>
        <begin position="52"/>
        <end position="75"/>
    </location>
</feature>
<comment type="function">
    <text evidence="1">Multidrug efflux pump.</text>
</comment>
<evidence type="ECO:0000256" key="1">
    <source>
        <dbReference type="ARBA" id="ARBA00003408"/>
    </source>
</evidence>
<feature type="transmembrane region" description="Helical" evidence="6">
    <location>
        <begin position="87"/>
        <end position="111"/>
    </location>
</feature>
<feature type="transmembrane region" description="Helical" evidence="6">
    <location>
        <begin position="319"/>
        <end position="342"/>
    </location>
</feature>
<sequence>MREHTRLTVGNYAGFAGVMLAVGLVTTGFGMVDLLMVAPKGVSHVAAVGQGSVLLMGVSAFFLGVIDAFAGRLAIAEGQGATARRLPSLAAALLVTLALCQLAALLLAAVREPVLTLLRQDRDLVPLLGDYMQVRLYGVGVVMLYAAFNEALKTCGAKNRSLATLVLGFGINALFNWVFLETGWARFFSSPESAVATATVIANTVMAATAAWTFAAHMRTRGERFDGPKRAAVLRELRSTSVAGAGVGARHVNDYVGSIVPMTFIGTMGVKTLAASVIAANIYTVFCRVPQACFQATFVYYGYAVGQEGADRVRTVRTLLSYAAVPTAVAALLVVMASPWLVAAFASPGLDRSLAVVLLLAYLLYLPAYLIDQSLATLLVVHQRGAVLFVASTLATYLLTIPLSWCAVFLLDSAFLAVASNGVATAVQAAVFWRMLRREVQVGTEVGVA</sequence>
<feature type="transmembrane region" description="Helical" evidence="6">
    <location>
        <begin position="416"/>
        <end position="433"/>
    </location>
</feature>
<evidence type="ECO:0000256" key="2">
    <source>
        <dbReference type="ARBA" id="ARBA00010199"/>
    </source>
</evidence>
<reference evidence="7 8" key="1">
    <citation type="submission" date="2020-03" db="EMBL/GenBank/DDBJ databases">
        <title>WGS of actinomycetes isolated from Thailand.</title>
        <authorList>
            <person name="Thawai C."/>
        </authorList>
    </citation>
    <scope>NUCLEOTIDE SEQUENCE [LARGE SCALE GENOMIC DNA]</scope>
    <source>
        <strain evidence="7 8">SBST2-5</strain>
    </source>
</reference>
<accession>A0ABX1AF26</accession>
<evidence type="ECO:0000313" key="7">
    <source>
        <dbReference type="EMBL" id="NJP53790.1"/>
    </source>
</evidence>
<keyword evidence="4" id="KW-0813">Transport</keyword>
<name>A0ABX1AF26_9ACTN</name>
<evidence type="ECO:0000256" key="5">
    <source>
        <dbReference type="ARBA" id="ARBA00031636"/>
    </source>
</evidence>
<evidence type="ECO:0000256" key="4">
    <source>
        <dbReference type="ARBA" id="ARBA00022448"/>
    </source>
</evidence>
<evidence type="ECO:0000256" key="3">
    <source>
        <dbReference type="ARBA" id="ARBA00020268"/>
    </source>
</evidence>
<keyword evidence="6" id="KW-0812">Transmembrane</keyword>
<dbReference type="Proteomes" id="UP000730591">
    <property type="component" value="Unassembled WGS sequence"/>
</dbReference>
<proteinExistence type="inferred from homology"/>
<feature type="transmembrane region" description="Helical" evidence="6">
    <location>
        <begin position="387"/>
        <end position="410"/>
    </location>
</feature>
<feature type="transmembrane region" description="Helical" evidence="6">
    <location>
        <begin position="12"/>
        <end position="32"/>
    </location>
</feature>
<gene>
    <name evidence="7" type="ORF">HCJ93_27915</name>
</gene>
<evidence type="ECO:0000313" key="8">
    <source>
        <dbReference type="Proteomes" id="UP000730591"/>
    </source>
</evidence>
<dbReference type="InterPro" id="IPR002528">
    <property type="entry name" value="MATE_fam"/>
</dbReference>
<organism evidence="7 8">
    <name type="scientific">Streptomyces composti</name>
    <dbReference type="NCBI Taxonomy" id="2720025"/>
    <lineage>
        <taxon>Bacteria</taxon>
        <taxon>Bacillati</taxon>
        <taxon>Actinomycetota</taxon>
        <taxon>Actinomycetes</taxon>
        <taxon>Kitasatosporales</taxon>
        <taxon>Streptomycetaceae</taxon>
        <taxon>Streptomyces</taxon>
    </lineage>
</organism>
<keyword evidence="8" id="KW-1185">Reference proteome</keyword>